<dbReference type="InterPro" id="IPR010730">
    <property type="entry name" value="HET"/>
</dbReference>
<protein>
    <recommendedName>
        <fullName evidence="2">BUB1 N-terminal domain-containing protein</fullName>
    </recommendedName>
</protein>
<evidence type="ECO:0000256" key="1">
    <source>
        <dbReference type="SAM" id="MobiDB-lite"/>
    </source>
</evidence>
<dbReference type="InterPro" id="IPR058525">
    <property type="entry name" value="DUF8212"/>
</dbReference>
<dbReference type="Gene3D" id="1.25.40.430">
    <property type="match status" value="1"/>
</dbReference>
<dbReference type="EMBL" id="JAPEVG010000036">
    <property type="protein sequence ID" value="KAJ8494419.1"/>
    <property type="molecule type" value="Genomic_DNA"/>
</dbReference>
<reference evidence="3" key="1">
    <citation type="submission" date="2022-11" db="EMBL/GenBank/DDBJ databases">
        <title>Genome Sequence of Cubamyces cubensis.</title>
        <authorList>
            <person name="Buettner E."/>
        </authorList>
    </citation>
    <scope>NUCLEOTIDE SEQUENCE</scope>
    <source>
        <strain evidence="3">MPL-01</strain>
    </source>
</reference>
<dbReference type="PROSITE" id="PS51489">
    <property type="entry name" value="BUB1_N"/>
    <property type="match status" value="1"/>
</dbReference>
<dbReference type="Pfam" id="PF06985">
    <property type="entry name" value="HET"/>
    <property type="match status" value="1"/>
</dbReference>
<feature type="domain" description="BUB1 N-terminal" evidence="2">
    <location>
        <begin position="674"/>
        <end position="836"/>
    </location>
</feature>
<feature type="compositionally biased region" description="Low complexity" evidence="1">
    <location>
        <begin position="985"/>
        <end position="994"/>
    </location>
</feature>
<dbReference type="PANTHER" id="PTHR10622">
    <property type="entry name" value="HET DOMAIN-CONTAINING PROTEIN"/>
    <property type="match status" value="1"/>
</dbReference>
<dbReference type="Pfam" id="PF08311">
    <property type="entry name" value="Mad3_BUB1_I"/>
    <property type="match status" value="1"/>
</dbReference>
<name>A0AAD7XEK7_9APHY</name>
<gene>
    <name evidence="3" type="ORF">ONZ51_g2308</name>
</gene>
<evidence type="ECO:0000313" key="4">
    <source>
        <dbReference type="Proteomes" id="UP001215151"/>
    </source>
</evidence>
<feature type="compositionally biased region" description="Basic and acidic residues" evidence="1">
    <location>
        <begin position="1055"/>
        <end position="1074"/>
    </location>
</feature>
<proteinExistence type="predicted"/>
<dbReference type="InterPro" id="IPR013212">
    <property type="entry name" value="Mad3/Bub1_I"/>
</dbReference>
<evidence type="ECO:0000313" key="3">
    <source>
        <dbReference type="EMBL" id="KAJ8494419.1"/>
    </source>
</evidence>
<feature type="region of interest" description="Disordered" evidence="1">
    <location>
        <begin position="640"/>
        <end position="665"/>
    </location>
</feature>
<evidence type="ECO:0000259" key="2">
    <source>
        <dbReference type="PROSITE" id="PS51489"/>
    </source>
</evidence>
<dbReference type="Pfam" id="PF26640">
    <property type="entry name" value="DUF8212"/>
    <property type="match status" value="1"/>
</dbReference>
<organism evidence="3 4">
    <name type="scientific">Trametes cubensis</name>
    <dbReference type="NCBI Taxonomy" id="1111947"/>
    <lineage>
        <taxon>Eukaryota</taxon>
        <taxon>Fungi</taxon>
        <taxon>Dikarya</taxon>
        <taxon>Basidiomycota</taxon>
        <taxon>Agaricomycotina</taxon>
        <taxon>Agaricomycetes</taxon>
        <taxon>Polyporales</taxon>
        <taxon>Polyporaceae</taxon>
        <taxon>Trametes</taxon>
    </lineage>
</organism>
<comment type="caution">
    <text evidence="3">The sequence shown here is derived from an EMBL/GenBank/DDBJ whole genome shotgun (WGS) entry which is preliminary data.</text>
</comment>
<sequence>MWLLNTTTYRLHFEPDPARASYAILSHDLLAIHATARKAFHDDVIDDDPQLLALVAQQLAPKIRDCCSYALARGYRFVWIDTCCIDKKSSAELSEAINSMFDWYSYAEVCYVFLTDVGDEDNPKVYASEFSGSTWFTRGWTLQELIVPRNNIFLSRDWRMLGTKASLVKAIERITGVDRDILLHVRPLHSVSVARRLSWASCRETTRVEDEAYSLMGLFGIRMPTVYGEGRQAFIRLQEEILKRIPDQSLFAWGPRTPLPLPGEPVAYRTQPSVDALRASKGAYLFATSPQDFRVSDDCAPLPYGTFCRTISLPASVPPLHMTTGHGIRTSFPILRIRLLHGTTTEDNPGMQPEDSITITLGLLACSDSNGHLLGLLLSDTEGSSVGEYLIGPLIMPAPPSPYRAAVSPRIGHNKGATIRYARLWARMMSVDPSWFSLPDTVRGSLALRDVCIPYQRLQVVSELLIFKQALTWPTTGLFCPCQILLPRWTLAHLGELGITCDVEADGNEMKPVRLDSTQPTYVLTLCYPGFAEEIVITLSMCPLEGGSLEKPLHVAVSWTEVAIETDVTPEATSGEQADSEPSSSTLDVCGDAHVGSWEDGERAFPSPSGRFAVVLQLTHLPLLTATFWKLRRRTSSLSPLEGASLHSPPSYRPRMPNGRTAWRMRVGGTGPTSRLLWRMKTTMRTPLEAYSRFVYWTVENYPQGHSAESGLLELLEEATRVLRDDRGGKWRGDLRYLKLWTLYASYVDKPTIIYKYLLVNEIGTAHALFYEEYAMALERAGRRVDADETYMLGIARKAAPLERLEAKHREFQKRMMASPSLPSSSSTSTTDLEASSATTAPRRRPLGEPAASSSSSRTRSSRAGSTRAPSISEDVFAAPAAPRPNGRMSVFVDPSGDAENDPDQATNPTPWPELGTRKSRIKENTVEVSKAAGSTLRQAGKSRRVASGPKIAVFRDPGPSENPTEDMPPPPVPAVKKKEKGKSGSKSSISISIFCDEEASNKPEPSVPSTPKFVPFRDEESDAHATSTSILPATAMKSKPAPAEKHVAMSAEGEALRKDPFKNYDPDEKPIED</sequence>
<dbReference type="SMART" id="SM00777">
    <property type="entry name" value="Mad3_BUB1_I"/>
    <property type="match status" value="1"/>
</dbReference>
<dbReference type="PANTHER" id="PTHR10622:SF10">
    <property type="entry name" value="HET DOMAIN-CONTAINING PROTEIN"/>
    <property type="match status" value="1"/>
</dbReference>
<feature type="compositionally biased region" description="Low complexity" evidence="1">
    <location>
        <begin position="850"/>
        <end position="871"/>
    </location>
</feature>
<keyword evidence="4" id="KW-1185">Reference proteome</keyword>
<dbReference type="AlphaFoldDB" id="A0AAD7XEK7"/>
<accession>A0AAD7XEK7</accession>
<feature type="compositionally biased region" description="Low complexity" evidence="1">
    <location>
        <begin position="818"/>
        <end position="841"/>
    </location>
</feature>
<dbReference type="Proteomes" id="UP001215151">
    <property type="component" value="Unassembled WGS sequence"/>
</dbReference>
<feature type="region of interest" description="Disordered" evidence="1">
    <location>
        <begin position="815"/>
        <end position="1074"/>
    </location>
</feature>